<dbReference type="Gene3D" id="3.90.550.10">
    <property type="entry name" value="Spore Coat Polysaccharide Biosynthesis Protein SpsA, Chain A"/>
    <property type="match status" value="1"/>
</dbReference>
<dbReference type="AlphaFoldDB" id="A0A9X9X422"/>
<dbReference type="InterPro" id="IPR029044">
    <property type="entry name" value="Nucleotide-diphossugar_trans"/>
</dbReference>
<dbReference type="InterPro" id="IPR050834">
    <property type="entry name" value="Glycosyltransf_2"/>
</dbReference>
<dbReference type="EMBL" id="JAAEDM010000119">
    <property type="protein sequence ID" value="MBR0674151.1"/>
    <property type="molecule type" value="Genomic_DNA"/>
</dbReference>
<reference evidence="2" key="1">
    <citation type="submission" date="2020-01" db="EMBL/GenBank/DDBJ databases">
        <authorList>
            <person name="Rat A."/>
        </authorList>
    </citation>
    <scope>NUCLEOTIDE SEQUENCE</scope>
    <source>
        <strain evidence="2">LMG 31231</strain>
    </source>
</reference>
<comment type="caution">
    <text evidence="2">The sequence shown here is derived from an EMBL/GenBank/DDBJ whole genome shotgun (WGS) entry which is preliminary data.</text>
</comment>
<accession>A0A9X9X422</accession>
<gene>
    <name evidence="2" type="ORF">GXW76_23470</name>
</gene>
<feature type="domain" description="Glycosyltransferase 2-like" evidence="1">
    <location>
        <begin position="277"/>
        <end position="383"/>
    </location>
</feature>
<organism evidence="2 3">
    <name type="scientific">Neoroseomonas soli</name>
    <dbReference type="NCBI Taxonomy" id="1081025"/>
    <lineage>
        <taxon>Bacteria</taxon>
        <taxon>Pseudomonadati</taxon>
        <taxon>Pseudomonadota</taxon>
        <taxon>Alphaproteobacteria</taxon>
        <taxon>Acetobacterales</taxon>
        <taxon>Acetobacteraceae</taxon>
        <taxon>Neoroseomonas</taxon>
    </lineage>
</organism>
<evidence type="ECO:0000313" key="3">
    <source>
        <dbReference type="Proteomes" id="UP001138751"/>
    </source>
</evidence>
<dbReference type="InterPro" id="IPR001173">
    <property type="entry name" value="Glyco_trans_2-like"/>
</dbReference>
<dbReference type="SUPFAM" id="SSF53448">
    <property type="entry name" value="Nucleotide-diphospho-sugar transferases"/>
    <property type="match status" value="1"/>
</dbReference>
<dbReference type="PANTHER" id="PTHR43685:SF2">
    <property type="entry name" value="GLYCOSYLTRANSFERASE 2-LIKE DOMAIN-CONTAINING PROTEIN"/>
    <property type="match status" value="1"/>
</dbReference>
<dbReference type="SUPFAM" id="SSF48452">
    <property type="entry name" value="TPR-like"/>
    <property type="match status" value="1"/>
</dbReference>
<proteinExistence type="predicted"/>
<dbReference type="InterPro" id="IPR011990">
    <property type="entry name" value="TPR-like_helical_dom_sf"/>
</dbReference>
<evidence type="ECO:0000259" key="1">
    <source>
        <dbReference type="Pfam" id="PF00535"/>
    </source>
</evidence>
<dbReference type="Pfam" id="PF00535">
    <property type="entry name" value="Glycos_transf_2"/>
    <property type="match status" value="1"/>
</dbReference>
<dbReference type="RefSeq" id="WP_211864576.1">
    <property type="nucleotide sequence ID" value="NZ_JAAEDM010000119.1"/>
</dbReference>
<protein>
    <submittedName>
        <fullName evidence="2">Glycosyltransferase</fullName>
    </submittedName>
</protein>
<dbReference type="CDD" id="cd06433">
    <property type="entry name" value="GT_2_WfgS_like"/>
    <property type="match status" value="1"/>
</dbReference>
<name>A0A9X9X422_9PROT</name>
<dbReference type="PANTHER" id="PTHR43685">
    <property type="entry name" value="GLYCOSYLTRANSFERASE"/>
    <property type="match status" value="1"/>
</dbReference>
<keyword evidence="3" id="KW-1185">Reference proteome</keyword>
<sequence>AALDMAPGEVALRARVALLQARLRRPATALRVATPALPAARDDARLADLLGMTADLLRRLGAVDEACAILRAAWRGSPRAVMRRGFLEAGLPAYRRSLNSGADAALLEDLAQAARIAPRDIPPEALGELARLAEDAGRDDLLRGLGAAAIAAGDDAATRVLAGIGATEAPNAAGLALLATGRQARAGIAFALAHATAPEAPSARFNAGFAALAAGDAATAADLLAPLPACGDEAMAGAAWPRFGELPWPFAGPPEAARRAWETSRPDGARWPRIRLVTPCYNPGPWLEETILSVAAQAYPAVEHVVVDACSTDGTAEVLARYRPVLHHVIVEKDSGPAEAIGKGFAGSDADLLGWINADDLLAPGALHRLGAAWAGDPGADIVHGYSLPHRGRRILGVQRPLAAGPEGFTAAAMADVFGRWAKGDFFLQPEALFSRRLWERIGGLDTSLAAVFDYEMWLRAAALRPRIVQVPWPAAMYRIHAAQRTAARAALAEEQVAVRDRVATPAPSPGRLAMLHARLRGALAPDGRRPRLLLLDQWCAETMNPAAREEARAALAAQGVLLEISADLPEGMPQADLVLRILRAHDGADWVASLRGAGFAGPVIGWLAEDDRDPYANAATARGLDVVIPARAARRGALLQEASLVLEALSPPCGLVPVAEAGAALAADVSPECAVTDRDGLVRALLAGQAPAAVAGSVAELLDPASWGDIAAGSAEARHRIGAAMLLAPRLREVLRRLRAAAGLA</sequence>
<evidence type="ECO:0000313" key="2">
    <source>
        <dbReference type="EMBL" id="MBR0674151.1"/>
    </source>
</evidence>
<dbReference type="Proteomes" id="UP001138751">
    <property type="component" value="Unassembled WGS sequence"/>
</dbReference>
<reference evidence="2" key="2">
    <citation type="journal article" date="2021" name="Syst. Appl. Microbiol.">
        <title>Roseomonas hellenica sp. nov., isolated from roots of wild-growing Alkanna tinctoria.</title>
        <authorList>
            <person name="Rat A."/>
            <person name="Naranjo H.D."/>
            <person name="Lebbe L."/>
            <person name="Cnockaert M."/>
            <person name="Krigas N."/>
            <person name="Grigoriadou K."/>
            <person name="Maloupa E."/>
            <person name="Willems A."/>
        </authorList>
    </citation>
    <scope>NUCLEOTIDE SEQUENCE</scope>
    <source>
        <strain evidence="2">LMG 31231</strain>
    </source>
</reference>
<feature type="non-terminal residue" evidence="2">
    <location>
        <position position="1"/>
    </location>
</feature>